<reference evidence="10 11" key="1">
    <citation type="submission" date="2019-06" db="EMBL/GenBank/DDBJ databases">
        <title>Whole genome shotgun sequence of Streptomyces cacaoi subsp. cacaoi NBRC 12748.</title>
        <authorList>
            <person name="Hosoyama A."/>
            <person name="Uohara A."/>
            <person name="Ohji S."/>
            <person name="Ichikawa N."/>
        </authorList>
    </citation>
    <scope>NUCLEOTIDE SEQUENCE [LARGE SCALE GENOMIC DNA]</scope>
    <source>
        <strain evidence="10 11">NBRC 12748</strain>
    </source>
</reference>
<evidence type="ECO:0000256" key="8">
    <source>
        <dbReference type="SAM" id="Phobius"/>
    </source>
</evidence>
<gene>
    <name evidence="10" type="ORF">SCA03_61620</name>
</gene>
<keyword evidence="11" id="KW-1185">Reference proteome</keyword>
<dbReference type="AlphaFoldDB" id="A0A4Y3R7K4"/>
<evidence type="ECO:0000256" key="5">
    <source>
        <dbReference type="ARBA" id="ARBA00022989"/>
    </source>
</evidence>
<keyword evidence="6" id="KW-0051">Antiviral defense</keyword>
<keyword evidence="5 8" id="KW-1133">Transmembrane helix</keyword>
<dbReference type="GO" id="GO:0005886">
    <property type="term" value="C:plasma membrane"/>
    <property type="evidence" value="ECO:0007669"/>
    <property type="project" value="UniProtKB-SubCell"/>
</dbReference>
<feature type="domain" description="Pycsar effector protein" evidence="9">
    <location>
        <begin position="55"/>
        <end position="199"/>
    </location>
</feature>
<feature type="transmembrane region" description="Helical" evidence="8">
    <location>
        <begin position="72"/>
        <end position="91"/>
    </location>
</feature>
<dbReference type="GO" id="GO:0051607">
    <property type="term" value="P:defense response to virus"/>
    <property type="evidence" value="ECO:0007669"/>
    <property type="project" value="UniProtKB-KW"/>
</dbReference>
<comment type="subcellular location">
    <subcellularLocation>
        <location evidence="1">Cell membrane</location>
    </subcellularLocation>
</comment>
<organism evidence="10 11">
    <name type="scientific">Streptomyces cacaoi</name>
    <dbReference type="NCBI Taxonomy" id="1898"/>
    <lineage>
        <taxon>Bacteria</taxon>
        <taxon>Bacillati</taxon>
        <taxon>Actinomycetota</taxon>
        <taxon>Actinomycetes</taxon>
        <taxon>Kitasatosporales</taxon>
        <taxon>Streptomycetaceae</taxon>
        <taxon>Streptomyces</taxon>
    </lineage>
</organism>
<evidence type="ECO:0000256" key="4">
    <source>
        <dbReference type="ARBA" id="ARBA00022741"/>
    </source>
</evidence>
<keyword evidence="3 8" id="KW-0812">Transmembrane</keyword>
<evidence type="ECO:0000313" key="10">
    <source>
        <dbReference type="EMBL" id="GEB53611.1"/>
    </source>
</evidence>
<dbReference type="GO" id="GO:0000166">
    <property type="term" value="F:nucleotide binding"/>
    <property type="evidence" value="ECO:0007669"/>
    <property type="project" value="UniProtKB-KW"/>
</dbReference>
<evidence type="ECO:0000259" key="9">
    <source>
        <dbReference type="Pfam" id="PF18967"/>
    </source>
</evidence>
<protein>
    <recommendedName>
        <fullName evidence="9">Pycsar effector protein domain-containing protein</fullName>
    </recommendedName>
</protein>
<evidence type="ECO:0000256" key="1">
    <source>
        <dbReference type="ARBA" id="ARBA00004236"/>
    </source>
</evidence>
<evidence type="ECO:0000256" key="7">
    <source>
        <dbReference type="ARBA" id="ARBA00023136"/>
    </source>
</evidence>
<evidence type="ECO:0000313" key="11">
    <source>
        <dbReference type="Proteomes" id="UP000319210"/>
    </source>
</evidence>
<keyword evidence="4" id="KW-0547">Nucleotide-binding</keyword>
<evidence type="ECO:0000256" key="3">
    <source>
        <dbReference type="ARBA" id="ARBA00022692"/>
    </source>
</evidence>
<proteinExistence type="predicted"/>
<evidence type="ECO:0000256" key="2">
    <source>
        <dbReference type="ARBA" id="ARBA00022475"/>
    </source>
</evidence>
<dbReference type="EMBL" id="BJMM01000057">
    <property type="protein sequence ID" value="GEB53611.1"/>
    <property type="molecule type" value="Genomic_DNA"/>
</dbReference>
<keyword evidence="7 8" id="KW-0472">Membrane</keyword>
<keyword evidence="2" id="KW-1003">Cell membrane</keyword>
<sequence>MKLVSRSLPRAEQFLSPAGGMLTFVTRQLGGAMSAARPNSVRSDDACPDPVPRIRALAAEAFAELQRCDTKAAALCATALAVLAAVTTVLVEWPGLPVVVACMLWASVVTQAGSVAVAVAVIRPSLRAQGERPVSFLDVAGSAPEEVLAAVRRSSPEEAMLADSCRAAELSVLARRKYGALRRAATLLIVGISMAALAGLSVAAQFCAGAVGA</sequence>
<feature type="transmembrane region" description="Helical" evidence="8">
    <location>
        <begin position="185"/>
        <end position="211"/>
    </location>
</feature>
<feature type="transmembrane region" description="Helical" evidence="8">
    <location>
        <begin position="97"/>
        <end position="122"/>
    </location>
</feature>
<comment type="caution">
    <text evidence="10">The sequence shown here is derived from an EMBL/GenBank/DDBJ whole genome shotgun (WGS) entry which is preliminary data.</text>
</comment>
<dbReference type="InterPro" id="IPR043760">
    <property type="entry name" value="PycTM_dom"/>
</dbReference>
<evidence type="ECO:0000256" key="6">
    <source>
        <dbReference type="ARBA" id="ARBA00023118"/>
    </source>
</evidence>
<accession>A0A4Y3R7K4</accession>
<dbReference type="Pfam" id="PF18967">
    <property type="entry name" value="PycTM"/>
    <property type="match status" value="1"/>
</dbReference>
<name>A0A4Y3R7K4_STRCI</name>
<dbReference type="Proteomes" id="UP000319210">
    <property type="component" value="Unassembled WGS sequence"/>
</dbReference>